<dbReference type="SUPFAM" id="SSF103511">
    <property type="entry name" value="Chlorophyll a-b binding protein"/>
    <property type="match status" value="1"/>
</dbReference>
<feature type="compositionally biased region" description="Polar residues" evidence="1">
    <location>
        <begin position="69"/>
        <end position="85"/>
    </location>
</feature>
<protein>
    <recommendedName>
        <fullName evidence="4">High-light-induced protein, chloroplastic</fullName>
    </recommendedName>
</protein>
<name>A0A3L6S2D4_PANMI</name>
<evidence type="ECO:0008006" key="4">
    <source>
        <dbReference type="Google" id="ProtNLM"/>
    </source>
</evidence>
<evidence type="ECO:0000313" key="3">
    <source>
        <dbReference type="Proteomes" id="UP000275267"/>
    </source>
</evidence>
<dbReference type="OrthoDB" id="542523at2759"/>
<evidence type="ECO:0000313" key="2">
    <source>
        <dbReference type="EMBL" id="RLN13373.1"/>
    </source>
</evidence>
<feature type="region of interest" description="Disordered" evidence="1">
    <location>
        <begin position="28"/>
        <end position="47"/>
    </location>
</feature>
<keyword evidence="3" id="KW-1185">Reference proteome</keyword>
<feature type="region of interest" description="Disordered" evidence="1">
    <location>
        <begin position="59"/>
        <end position="102"/>
    </location>
</feature>
<dbReference type="STRING" id="4540.A0A3L6S2D4"/>
<evidence type="ECO:0000256" key="1">
    <source>
        <dbReference type="SAM" id="MobiDB-lite"/>
    </source>
</evidence>
<dbReference type="EMBL" id="PQIB02000006">
    <property type="protein sequence ID" value="RLN13373.1"/>
    <property type="molecule type" value="Genomic_DNA"/>
</dbReference>
<dbReference type="AlphaFoldDB" id="A0A3L6S2D4"/>
<reference evidence="3" key="1">
    <citation type="journal article" date="2019" name="Nat. Commun.">
        <title>The genome of broomcorn millet.</title>
        <authorList>
            <person name="Zou C."/>
            <person name="Miki D."/>
            <person name="Li D."/>
            <person name="Tang Q."/>
            <person name="Xiao L."/>
            <person name="Rajput S."/>
            <person name="Deng P."/>
            <person name="Jia W."/>
            <person name="Huang R."/>
            <person name="Zhang M."/>
            <person name="Sun Y."/>
            <person name="Hu J."/>
            <person name="Fu X."/>
            <person name="Schnable P.S."/>
            <person name="Li F."/>
            <person name="Zhang H."/>
            <person name="Feng B."/>
            <person name="Zhu X."/>
            <person name="Liu R."/>
            <person name="Schnable J.C."/>
            <person name="Zhu J.-K."/>
            <person name="Zhang H."/>
        </authorList>
    </citation>
    <scope>NUCLEOTIDE SEQUENCE [LARGE SCALE GENOMIC DNA]</scope>
</reference>
<organism evidence="2 3">
    <name type="scientific">Panicum miliaceum</name>
    <name type="common">Proso millet</name>
    <name type="synonym">Broomcorn millet</name>
    <dbReference type="NCBI Taxonomy" id="4540"/>
    <lineage>
        <taxon>Eukaryota</taxon>
        <taxon>Viridiplantae</taxon>
        <taxon>Streptophyta</taxon>
        <taxon>Embryophyta</taxon>
        <taxon>Tracheophyta</taxon>
        <taxon>Spermatophyta</taxon>
        <taxon>Magnoliopsida</taxon>
        <taxon>Liliopsida</taxon>
        <taxon>Poales</taxon>
        <taxon>Poaceae</taxon>
        <taxon>PACMAD clade</taxon>
        <taxon>Panicoideae</taxon>
        <taxon>Panicodae</taxon>
        <taxon>Paniceae</taxon>
        <taxon>Panicinae</taxon>
        <taxon>Panicum</taxon>
        <taxon>Panicum sect. Panicum</taxon>
    </lineage>
</organism>
<sequence length="255" mass="27350">MAIQQSPELGAEGHQQVNFVGADLIGARTHGGRGMEPASVTSGPAPRIREVFQFRRQLRRAAGAGAAPNSDTPPSSHQLASQNELARSRAEPELTSTSTCDPNVATYSSSYPLTSDSSCPLKHEESWTRLFEKEQQEQKTKGTISAMAARCALSSPSCLLVRQPPCGNKLSPCLPSPRAVRVRVNAAKLPPGVEVPRVQPKLSEPFLGFTQTAEIWNSRACMMGLIGTFIVELVLNKGILQIIGVEVGKGLDLPL</sequence>
<proteinExistence type="predicted"/>
<gene>
    <name evidence="2" type="ORF">C2845_PM09G06680</name>
</gene>
<comment type="caution">
    <text evidence="2">The sequence shown here is derived from an EMBL/GenBank/DDBJ whole genome shotgun (WGS) entry which is preliminary data.</text>
</comment>
<dbReference type="Proteomes" id="UP000275267">
    <property type="component" value="Unassembled WGS sequence"/>
</dbReference>
<accession>A0A3L6S2D4</accession>